<organism evidence="6 7">
    <name type="scientific">Gordonia jinhuaensis</name>
    <dbReference type="NCBI Taxonomy" id="1517702"/>
    <lineage>
        <taxon>Bacteria</taxon>
        <taxon>Bacillati</taxon>
        <taxon>Actinomycetota</taxon>
        <taxon>Actinomycetes</taxon>
        <taxon>Mycobacteriales</taxon>
        <taxon>Gordoniaceae</taxon>
        <taxon>Gordonia</taxon>
    </lineage>
</organism>
<dbReference type="InterPro" id="IPR023871">
    <property type="entry name" value="MftE"/>
</dbReference>
<dbReference type="GO" id="GO:0009231">
    <property type="term" value="P:riboflavin biosynthetic process"/>
    <property type="evidence" value="ECO:0007669"/>
    <property type="project" value="TreeGrafter"/>
</dbReference>
<dbReference type="NCBIfam" id="TIGR03964">
    <property type="entry name" value="mycofact_creat"/>
    <property type="match status" value="1"/>
</dbReference>
<gene>
    <name evidence="6" type="ORF">GCM10011489_29940</name>
</gene>
<dbReference type="InterPro" id="IPR024087">
    <property type="entry name" value="Creatininase-like_sf"/>
</dbReference>
<dbReference type="PANTHER" id="PTHR35005:SF1">
    <property type="entry name" value="2-AMINO-5-FORMYLAMINO-6-RIBOSYLAMINOPYRIMIDIN-4(3H)-ONE 5'-MONOPHOSPHATE DEFORMYLASE"/>
    <property type="match status" value="1"/>
</dbReference>
<keyword evidence="7" id="KW-1185">Reference proteome</keyword>
<accession>A0A916WYX3</accession>
<dbReference type="InterPro" id="IPR003785">
    <property type="entry name" value="Creatininase/forma_Hydrolase"/>
</dbReference>
<dbReference type="EMBL" id="BMGC01000025">
    <property type="protein sequence ID" value="GGB40385.1"/>
    <property type="molecule type" value="Genomic_DNA"/>
</dbReference>
<comment type="cofactor">
    <cofactor evidence="1">
        <name>Zn(2+)</name>
        <dbReference type="ChEBI" id="CHEBI:29105"/>
    </cofactor>
</comment>
<evidence type="ECO:0000313" key="7">
    <source>
        <dbReference type="Proteomes" id="UP000621454"/>
    </source>
</evidence>
<keyword evidence="3" id="KW-0378">Hydrolase</keyword>
<evidence type="ECO:0000256" key="3">
    <source>
        <dbReference type="ARBA" id="ARBA00022801"/>
    </source>
</evidence>
<protein>
    <submittedName>
        <fullName evidence="6">Mycofactocin system creatininase family protein</fullName>
    </submittedName>
</protein>
<dbReference type="SUPFAM" id="SSF102215">
    <property type="entry name" value="Creatininase"/>
    <property type="match status" value="1"/>
</dbReference>
<keyword evidence="2" id="KW-0479">Metal-binding</keyword>
<evidence type="ECO:0000256" key="4">
    <source>
        <dbReference type="ARBA" id="ARBA00022833"/>
    </source>
</evidence>
<dbReference type="Gene3D" id="3.40.50.10310">
    <property type="entry name" value="Creatininase"/>
    <property type="match status" value="1"/>
</dbReference>
<comment type="caution">
    <text evidence="6">The sequence shown here is derived from an EMBL/GenBank/DDBJ whole genome shotgun (WGS) entry which is preliminary data.</text>
</comment>
<reference evidence="6" key="2">
    <citation type="submission" date="2020-09" db="EMBL/GenBank/DDBJ databases">
        <authorList>
            <person name="Sun Q."/>
            <person name="Zhou Y."/>
        </authorList>
    </citation>
    <scope>NUCLEOTIDE SEQUENCE</scope>
    <source>
        <strain evidence="6">CGMCC 1.12827</strain>
    </source>
</reference>
<keyword evidence="4" id="KW-0862">Zinc</keyword>
<dbReference type="GO" id="GO:0046872">
    <property type="term" value="F:metal ion binding"/>
    <property type="evidence" value="ECO:0007669"/>
    <property type="project" value="UniProtKB-KW"/>
</dbReference>
<dbReference type="Pfam" id="PF02633">
    <property type="entry name" value="Creatininase"/>
    <property type="match status" value="1"/>
</dbReference>
<proteinExistence type="inferred from homology"/>
<sequence length="259" mass="27103">MIADRTDRNRIRLAETTSPEVLADHAGAHSVAPAEADAGSVPPVLLVPVGSLEQHGPHLPLDTDTRIACAVIEAAVDRGVNGVVAPSIAYGASGEHEAFAGTISIGQDALQLVLTEFGRSACRWTSRVAFVNGHGGNARALIAAVRLLRQEGREVGWFPCAARHRRADAHAGFTETSLLLHISPAQVCTEHEIVGNVTSVQDLMPQMRIGGVAAVSPSGVLGDATGANARAGADILADLAERLSEAVTRWEPDERGMLV</sequence>
<evidence type="ECO:0000313" key="6">
    <source>
        <dbReference type="EMBL" id="GGB40385.1"/>
    </source>
</evidence>
<dbReference type="AlphaFoldDB" id="A0A916WYX3"/>
<comment type="similarity">
    <text evidence="5">Belongs to the creatininase superfamily.</text>
</comment>
<dbReference type="PANTHER" id="PTHR35005">
    <property type="entry name" value="3-DEHYDRO-SCYLLO-INOSOSE HYDROLASE"/>
    <property type="match status" value="1"/>
</dbReference>
<evidence type="ECO:0000256" key="2">
    <source>
        <dbReference type="ARBA" id="ARBA00022723"/>
    </source>
</evidence>
<dbReference type="Proteomes" id="UP000621454">
    <property type="component" value="Unassembled WGS sequence"/>
</dbReference>
<name>A0A916WYX3_9ACTN</name>
<dbReference type="GO" id="GO:0016811">
    <property type="term" value="F:hydrolase activity, acting on carbon-nitrogen (but not peptide) bonds, in linear amides"/>
    <property type="evidence" value="ECO:0007669"/>
    <property type="project" value="TreeGrafter"/>
</dbReference>
<reference evidence="6" key="1">
    <citation type="journal article" date="2014" name="Int. J. Syst. Evol. Microbiol.">
        <title>Complete genome sequence of Corynebacterium casei LMG S-19264T (=DSM 44701T), isolated from a smear-ripened cheese.</title>
        <authorList>
            <consortium name="US DOE Joint Genome Institute (JGI-PGF)"/>
            <person name="Walter F."/>
            <person name="Albersmeier A."/>
            <person name="Kalinowski J."/>
            <person name="Ruckert C."/>
        </authorList>
    </citation>
    <scope>NUCLEOTIDE SEQUENCE</scope>
    <source>
        <strain evidence="6">CGMCC 1.12827</strain>
    </source>
</reference>
<evidence type="ECO:0000256" key="1">
    <source>
        <dbReference type="ARBA" id="ARBA00001947"/>
    </source>
</evidence>
<evidence type="ECO:0000256" key="5">
    <source>
        <dbReference type="ARBA" id="ARBA00024029"/>
    </source>
</evidence>